<name>A0ABW7XJL4_9MICO</name>
<dbReference type="EMBL" id="JBIRYI010000006">
    <property type="protein sequence ID" value="MFI2487682.1"/>
    <property type="molecule type" value="Genomic_DNA"/>
</dbReference>
<evidence type="ECO:0000256" key="3">
    <source>
        <dbReference type="SAM" id="MobiDB-lite"/>
    </source>
</evidence>
<evidence type="ECO:0000256" key="2">
    <source>
        <dbReference type="PROSITE-ProRule" id="PRU00335"/>
    </source>
</evidence>
<keyword evidence="6" id="KW-1185">Reference proteome</keyword>
<dbReference type="PRINTS" id="PR00455">
    <property type="entry name" value="HTHTETR"/>
</dbReference>
<dbReference type="PROSITE" id="PS01081">
    <property type="entry name" value="HTH_TETR_1"/>
    <property type="match status" value="1"/>
</dbReference>
<comment type="caution">
    <text evidence="5">The sequence shown here is derived from an EMBL/GenBank/DDBJ whole genome shotgun (WGS) entry which is preliminary data.</text>
</comment>
<reference evidence="5 6" key="1">
    <citation type="submission" date="2024-10" db="EMBL/GenBank/DDBJ databases">
        <title>The Natural Products Discovery Center: Release of the First 8490 Sequenced Strains for Exploring Actinobacteria Biosynthetic Diversity.</title>
        <authorList>
            <person name="Kalkreuter E."/>
            <person name="Kautsar S.A."/>
            <person name="Yang D."/>
            <person name="Bader C.D."/>
            <person name="Teijaro C.N."/>
            <person name="Fluegel L."/>
            <person name="Davis C.M."/>
            <person name="Simpson J.R."/>
            <person name="Lauterbach L."/>
            <person name="Steele A.D."/>
            <person name="Gui C."/>
            <person name="Meng S."/>
            <person name="Li G."/>
            <person name="Viehrig K."/>
            <person name="Ye F."/>
            <person name="Su P."/>
            <person name="Kiefer A.F."/>
            <person name="Nichols A."/>
            <person name="Cepeda A.J."/>
            <person name="Yan W."/>
            <person name="Fan B."/>
            <person name="Jiang Y."/>
            <person name="Adhikari A."/>
            <person name="Zheng C.-J."/>
            <person name="Schuster L."/>
            <person name="Cowan T.M."/>
            <person name="Smanski M.J."/>
            <person name="Chevrette M.G."/>
            <person name="De Carvalho L.P.S."/>
            <person name="Shen B."/>
        </authorList>
    </citation>
    <scope>NUCLEOTIDE SEQUENCE [LARGE SCALE GENOMIC DNA]</scope>
    <source>
        <strain evidence="5 6">NPDC019481</strain>
    </source>
</reference>
<dbReference type="Proteomes" id="UP001611580">
    <property type="component" value="Unassembled WGS sequence"/>
</dbReference>
<gene>
    <name evidence="5" type="ORF">ACH47X_12265</name>
</gene>
<feature type="DNA-binding region" description="H-T-H motif" evidence="2">
    <location>
        <begin position="59"/>
        <end position="78"/>
    </location>
</feature>
<evidence type="ECO:0000256" key="1">
    <source>
        <dbReference type="ARBA" id="ARBA00023125"/>
    </source>
</evidence>
<feature type="region of interest" description="Disordered" evidence="3">
    <location>
        <begin position="1"/>
        <end position="34"/>
    </location>
</feature>
<organism evidence="5 6">
    <name type="scientific">Promicromonospora kroppenstedtii</name>
    <dbReference type="NCBI Taxonomy" id="440482"/>
    <lineage>
        <taxon>Bacteria</taxon>
        <taxon>Bacillati</taxon>
        <taxon>Actinomycetota</taxon>
        <taxon>Actinomycetes</taxon>
        <taxon>Micrococcales</taxon>
        <taxon>Promicromonosporaceae</taxon>
        <taxon>Promicromonospora</taxon>
    </lineage>
</organism>
<dbReference type="InterPro" id="IPR001647">
    <property type="entry name" value="HTH_TetR"/>
</dbReference>
<feature type="domain" description="HTH tetR-type" evidence="4">
    <location>
        <begin position="36"/>
        <end position="96"/>
    </location>
</feature>
<dbReference type="Pfam" id="PF00440">
    <property type="entry name" value="TetR_N"/>
    <property type="match status" value="1"/>
</dbReference>
<dbReference type="InterPro" id="IPR009057">
    <property type="entry name" value="Homeodomain-like_sf"/>
</dbReference>
<dbReference type="PANTHER" id="PTHR30055:SF146">
    <property type="entry name" value="HTH-TYPE TRANSCRIPTIONAL DUAL REGULATOR CECR"/>
    <property type="match status" value="1"/>
</dbReference>
<keyword evidence="1 2" id="KW-0238">DNA-binding</keyword>
<dbReference type="SUPFAM" id="SSF46689">
    <property type="entry name" value="Homeodomain-like"/>
    <property type="match status" value="1"/>
</dbReference>
<dbReference type="PROSITE" id="PS50977">
    <property type="entry name" value="HTH_TETR_2"/>
    <property type="match status" value="1"/>
</dbReference>
<sequence length="225" mass="24237">MKIDDDETDATGPGATGPAGGEPRRGPGRPRREDVDARRAEILEAAVRLFAERGFAGTTIEAVALAAGATKRTVYRHFTDKTGLFFAAVERLHAHERPADHDAVDLEELTTRMVHILHGDDAVTLHRLVIAESRQLPQLAAMFYERGPARSIEVLTASLTPSDDAGPERAGPDDAPRETAEALYTLLLGEPHRRRLLGLAPAPSRAEAHAHARRAIGVVLGPGVH</sequence>
<dbReference type="InterPro" id="IPR050109">
    <property type="entry name" value="HTH-type_TetR-like_transc_reg"/>
</dbReference>
<dbReference type="InterPro" id="IPR039536">
    <property type="entry name" value="TetR_C_Proteobacteria"/>
</dbReference>
<proteinExistence type="predicted"/>
<dbReference type="Gene3D" id="1.10.357.10">
    <property type="entry name" value="Tetracycline Repressor, domain 2"/>
    <property type="match status" value="1"/>
</dbReference>
<dbReference type="PANTHER" id="PTHR30055">
    <property type="entry name" value="HTH-TYPE TRANSCRIPTIONAL REGULATOR RUTR"/>
    <property type="match status" value="1"/>
</dbReference>
<evidence type="ECO:0000259" key="4">
    <source>
        <dbReference type="PROSITE" id="PS50977"/>
    </source>
</evidence>
<protein>
    <submittedName>
        <fullName evidence="5">TetR/AcrR family transcriptional regulator</fullName>
    </submittedName>
</protein>
<dbReference type="InterPro" id="IPR023772">
    <property type="entry name" value="DNA-bd_HTH_TetR-type_CS"/>
</dbReference>
<evidence type="ECO:0000313" key="5">
    <source>
        <dbReference type="EMBL" id="MFI2487682.1"/>
    </source>
</evidence>
<dbReference type="RefSeq" id="WP_397404587.1">
    <property type="nucleotide sequence ID" value="NZ_JBIRYI010000006.1"/>
</dbReference>
<evidence type="ECO:0000313" key="6">
    <source>
        <dbReference type="Proteomes" id="UP001611580"/>
    </source>
</evidence>
<feature type="compositionally biased region" description="Basic and acidic residues" evidence="3">
    <location>
        <begin position="22"/>
        <end position="34"/>
    </location>
</feature>
<accession>A0ABW7XJL4</accession>
<dbReference type="Pfam" id="PF14246">
    <property type="entry name" value="TetR_C_7"/>
    <property type="match status" value="1"/>
</dbReference>